<dbReference type="Pfam" id="PF13966">
    <property type="entry name" value="zf-RVT"/>
    <property type="match status" value="1"/>
</dbReference>
<dbReference type="EMBL" id="QGNW01000843">
    <property type="protein sequence ID" value="RVW61102.1"/>
    <property type="molecule type" value="Genomic_DNA"/>
</dbReference>
<sequence>MSSTSWSRLGGPMTFLSWRTLITQVSITDEALIAKASRIPRYQNLFQGCLFIWEAIREKILTVDQVMKREWALVNMCYFCWVKELASHILVHGPKAWKLETLF</sequence>
<evidence type="ECO:0000313" key="3">
    <source>
        <dbReference type="Proteomes" id="UP000288805"/>
    </source>
</evidence>
<dbReference type="Proteomes" id="UP000288805">
    <property type="component" value="Unassembled WGS sequence"/>
</dbReference>
<name>A0A438FM99_VITVI</name>
<dbReference type="AlphaFoldDB" id="A0A438FM99"/>
<evidence type="ECO:0000259" key="1">
    <source>
        <dbReference type="Pfam" id="PF13966"/>
    </source>
</evidence>
<dbReference type="InterPro" id="IPR026960">
    <property type="entry name" value="RVT-Znf"/>
</dbReference>
<evidence type="ECO:0000313" key="2">
    <source>
        <dbReference type="EMBL" id="RVW61102.1"/>
    </source>
</evidence>
<reference evidence="2 3" key="1">
    <citation type="journal article" date="2018" name="PLoS Genet.">
        <title>Population sequencing reveals clonal diversity and ancestral inbreeding in the grapevine cultivar Chardonnay.</title>
        <authorList>
            <person name="Roach M.J."/>
            <person name="Johnson D.L."/>
            <person name="Bohlmann J."/>
            <person name="van Vuuren H.J."/>
            <person name="Jones S.J."/>
            <person name="Pretorius I.S."/>
            <person name="Schmidt S.A."/>
            <person name="Borneman A.R."/>
        </authorList>
    </citation>
    <scope>NUCLEOTIDE SEQUENCE [LARGE SCALE GENOMIC DNA]</scope>
    <source>
        <strain evidence="3">cv. Chardonnay</strain>
        <tissue evidence="2">Leaf</tissue>
    </source>
</reference>
<organism evidence="2 3">
    <name type="scientific">Vitis vinifera</name>
    <name type="common">Grape</name>
    <dbReference type="NCBI Taxonomy" id="29760"/>
    <lineage>
        <taxon>Eukaryota</taxon>
        <taxon>Viridiplantae</taxon>
        <taxon>Streptophyta</taxon>
        <taxon>Embryophyta</taxon>
        <taxon>Tracheophyta</taxon>
        <taxon>Spermatophyta</taxon>
        <taxon>Magnoliopsida</taxon>
        <taxon>eudicotyledons</taxon>
        <taxon>Gunneridae</taxon>
        <taxon>Pentapetalae</taxon>
        <taxon>rosids</taxon>
        <taxon>Vitales</taxon>
        <taxon>Vitaceae</taxon>
        <taxon>Viteae</taxon>
        <taxon>Vitis</taxon>
    </lineage>
</organism>
<proteinExistence type="predicted"/>
<protein>
    <recommendedName>
        <fullName evidence="1">Reverse transcriptase zinc-binding domain-containing protein</fullName>
    </recommendedName>
</protein>
<gene>
    <name evidence="2" type="ORF">CK203_045818</name>
</gene>
<comment type="caution">
    <text evidence="2">The sequence shown here is derived from an EMBL/GenBank/DDBJ whole genome shotgun (WGS) entry which is preliminary data.</text>
</comment>
<accession>A0A438FM99</accession>
<feature type="domain" description="Reverse transcriptase zinc-binding" evidence="1">
    <location>
        <begin position="47"/>
        <end position="98"/>
    </location>
</feature>